<protein>
    <recommendedName>
        <fullName evidence="7">Translation initiation factor 3 N-terminal domain-containing protein</fullName>
    </recommendedName>
</protein>
<dbReference type="GO" id="GO:0043022">
    <property type="term" value="F:ribosome binding"/>
    <property type="evidence" value="ECO:0007669"/>
    <property type="project" value="TreeGrafter"/>
</dbReference>
<dbReference type="EMBL" id="KN817713">
    <property type="protein sequence ID" value="KJA13803.1"/>
    <property type="molecule type" value="Genomic_DNA"/>
</dbReference>
<reference evidence="6" key="1">
    <citation type="submission" date="2014-04" db="EMBL/GenBank/DDBJ databases">
        <title>Evolutionary Origins and Diversification of the Mycorrhizal Mutualists.</title>
        <authorList>
            <consortium name="DOE Joint Genome Institute"/>
            <consortium name="Mycorrhizal Genomics Consortium"/>
            <person name="Kohler A."/>
            <person name="Kuo A."/>
            <person name="Nagy L.G."/>
            <person name="Floudas D."/>
            <person name="Copeland A."/>
            <person name="Barry K.W."/>
            <person name="Cichocki N."/>
            <person name="Veneault-Fourrey C."/>
            <person name="LaButti K."/>
            <person name="Lindquist E.A."/>
            <person name="Lipzen A."/>
            <person name="Lundell T."/>
            <person name="Morin E."/>
            <person name="Murat C."/>
            <person name="Riley R."/>
            <person name="Ohm R."/>
            <person name="Sun H."/>
            <person name="Tunlid A."/>
            <person name="Henrissat B."/>
            <person name="Grigoriev I.V."/>
            <person name="Hibbett D.S."/>
            <person name="Martin F."/>
        </authorList>
    </citation>
    <scope>NUCLEOTIDE SEQUENCE [LARGE SCALE GENOMIC DNA]</scope>
    <source>
        <strain evidence="6">FD-334 SS-4</strain>
    </source>
</reference>
<dbReference type="GO" id="GO:0005739">
    <property type="term" value="C:mitochondrion"/>
    <property type="evidence" value="ECO:0007669"/>
    <property type="project" value="TreeGrafter"/>
</dbReference>
<name>A0A0D2LSK3_HYPSF</name>
<evidence type="ECO:0000313" key="5">
    <source>
        <dbReference type="EMBL" id="KJA13803.1"/>
    </source>
</evidence>
<gene>
    <name evidence="5" type="ORF">HYPSUDRAFT_486164</name>
</gene>
<evidence type="ECO:0000256" key="2">
    <source>
        <dbReference type="ARBA" id="ARBA00022540"/>
    </source>
</evidence>
<accession>A0A0D2LSK3</accession>
<feature type="region of interest" description="Disordered" evidence="4">
    <location>
        <begin position="44"/>
        <end position="78"/>
    </location>
</feature>
<dbReference type="Proteomes" id="UP000054270">
    <property type="component" value="Unassembled WGS sequence"/>
</dbReference>
<organism evidence="5 6">
    <name type="scientific">Hypholoma sublateritium (strain FD-334 SS-4)</name>
    <dbReference type="NCBI Taxonomy" id="945553"/>
    <lineage>
        <taxon>Eukaryota</taxon>
        <taxon>Fungi</taxon>
        <taxon>Dikarya</taxon>
        <taxon>Basidiomycota</taxon>
        <taxon>Agaricomycotina</taxon>
        <taxon>Agaricomycetes</taxon>
        <taxon>Agaricomycetidae</taxon>
        <taxon>Agaricales</taxon>
        <taxon>Agaricineae</taxon>
        <taxon>Strophariaceae</taxon>
        <taxon>Hypholoma</taxon>
    </lineage>
</organism>
<feature type="compositionally biased region" description="Basic and acidic residues" evidence="4">
    <location>
        <begin position="57"/>
        <end position="78"/>
    </location>
</feature>
<dbReference type="PANTHER" id="PTHR10938">
    <property type="entry name" value="TRANSLATION INITIATION FACTOR IF-3"/>
    <property type="match status" value="1"/>
</dbReference>
<comment type="similarity">
    <text evidence="1">Belongs to the IF-3 family.</text>
</comment>
<dbReference type="PANTHER" id="PTHR10938:SF0">
    <property type="entry name" value="TRANSLATION INITIATION FACTOR IF-3, MITOCHONDRIAL"/>
    <property type="match status" value="1"/>
</dbReference>
<keyword evidence="3" id="KW-0648">Protein biosynthesis</keyword>
<dbReference type="OrthoDB" id="21573at2759"/>
<dbReference type="GO" id="GO:0032790">
    <property type="term" value="P:ribosome disassembly"/>
    <property type="evidence" value="ECO:0007669"/>
    <property type="project" value="TreeGrafter"/>
</dbReference>
<evidence type="ECO:0000256" key="3">
    <source>
        <dbReference type="ARBA" id="ARBA00022917"/>
    </source>
</evidence>
<evidence type="ECO:0000256" key="1">
    <source>
        <dbReference type="ARBA" id="ARBA00005439"/>
    </source>
</evidence>
<sequence>MSAFLAFRNVAVTVLRPHCVRGLPQTLPASTRGMGRWVKNDVLATQGTLKPEKKKAVKETPKPREKTTAQHPKNGDIPHDLVQVASADGTTHQPQRLSHILDSVNMTTHVVRLVSHRPPVVRILTRLEDKMNQLASKAAKKVEGAQRVESTTVQLTWLTSGADYEHKLAKAREELEKGGARVEVLFKNKPRVRYPSRPEMEEQMAQVAAALEESGTEWKARVIEKGRAYLYFQSLTQKARKALPTREEIAAKAKEALELAERHALAQRRSQTATVPNPKDLWRQ</sequence>
<dbReference type="GO" id="GO:0003743">
    <property type="term" value="F:translation initiation factor activity"/>
    <property type="evidence" value="ECO:0007669"/>
    <property type="project" value="UniProtKB-KW"/>
</dbReference>
<dbReference type="InterPro" id="IPR036788">
    <property type="entry name" value="T_IF-3_C_sf"/>
</dbReference>
<dbReference type="InterPro" id="IPR001288">
    <property type="entry name" value="Translation_initiation_fac_3"/>
</dbReference>
<dbReference type="GO" id="GO:0070124">
    <property type="term" value="P:mitochondrial translational initiation"/>
    <property type="evidence" value="ECO:0007669"/>
    <property type="project" value="TreeGrafter"/>
</dbReference>
<dbReference type="AlphaFoldDB" id="A0A0D2LSK3"/>
<dbReference type="Gene3D" id="3.30.110.10">
    <property type="entry name" value="Translation initiation factor 3 (IF-3), C-terminal domain"/>
    <property type="match status" value="1"/>
</dbReference>
<dbReference type="OMA" id="ETTHYVE"/>
<keyword evidence="2" id="KW-0396">Initiation factor</keyword>
<dbReference type="STRING" id="945553.A0A0D2LSK3"/>
<evidence type="ECO:0000313" key="6">
    <source>
        <dbReference type="Proteomes" id="UP000054270"/>
    </source>
</evidence>
<feature type="region of interest" description="Disordered" evidence="4">
    <location>
        <begin position="264"/>
        <end position="284"/>
    </location>
</feature>
<evidence type="ECO:0000256" key="4">
    <source>
        <dbReference type="SAM" id="MobiDB-lite"/>
    </source>
</evidence>
<evidence type="ECO:0008006" key="7">
    <source>
        <dbReference type="Google" id="ProtNLM"/>
    </source>
</evidence>
<proteinExistence type="inferred from homology"/>
<keyword evidence="6" id="KW-1185">Reference proteome</keyword>